<dbReference type="AlphaFoldDB" id="A0A1I1M857"/>
<dbReference type="EMBL" id="FOLL01000030">
    <property type="protein sequence ID" value="SFC81226.1"/>
    <property type="molecule type" value="Genomic_DNA"/>
</dbReference>
<dbReference type="STRING" id="623281.SAMN05421747_1304"/>
<dbReference type="Proteomes" id="UP000199577">
    <property type="component" value="Unassembled WGS sequence"/>
</dbReference>
<name>A0A1I1M857_9SPHI</name>
<gene>
    <name evidence="1" type="ORF">SAMN05421747_1304</name>
</gene>
<proteinExistence type="predicted"/>
<evidence type="ECO:0000313" key="1">
    <source>
        <dbReference type="EMBL" id="SFC81226.1"/>
    </source>
</evidence>
<evidence type="ECO:0000313" key="2">
    <source>
        <dbReference type="Proteomes" id="UP000199577"/>
    </source>
</evidence>
<reference evidence="1 2" key="1">
    <citation type="submission" date="2016-10" db="EMBL/GenBank/DDBJ databases">
        <authorList>
            <person name="de Groot N.N."/>
        </authorList>
    </citation>
    <scope>NUCLEOTIDE SEQUENCE [LARGE SCALE GENOMIC DNA]</scope>
    <source>
        <strain evidence="1 2">DSM 22900</strain>
    </source>
</reference>
<evidence type="ECO:0008006" key="3">
    <source>
        <dbReference type="Google" id="ProtNLM"/>
    </source>
</evidence>
<protein>
    <recommendedName>
        <fullName evidence="3">Lipocalin-like domain-containing protein</fullName>
    </recommendedName>
</protein>
<sequence>MLTKRWLILVYAALFTLNIMGFAWMINAATNPEKAILGQWKEAGWHYERVNSKTDTLRKEVYYRAGNEPVVHKAETWSFLPDGTLVLNREHGEETASWCIKGRGNILELKYNDGRKEHYDLTTLSDDSMTLNFELDTQIKGLAKLTFDRLM</sequence>
<dbReference type="RefSeq" id="WP_090975126.1">
    <property type="nucleotide sequence ID" value="NZ_FOLL01000030.1"/>
</dbReference>
<accession>A0A1I1M857</accession>
<organism evidence="1 2">
    <name type="scientific">Parapedobacter composti</name>
    <dbReference type="NCBI Taxonomy" id="623281"/>
    <lineage>
        <taxon>Bacteria</taxon>
        <taxon>Pseudomonadati</taxon>
        <taxon>Bacteroidota</taxon>
        <taxon>Sphingobacteriia</taxon>
        <taxon>Sphingobacteriales</taxon>
        <taxon>Sphingobacteriaceae</taxon>
        <taxon>Parapedobacter</taxon>
    </lineage>
</organism>
<dbReference type="OrthoDB" id="705595at2"/>
<keyword evidence="2" id="KW-1185">Reference proteome</keyword>